<organism evidence="1 2">
    <name type="scientific">Tanacetum coccineum</name>
    <dbReference type="NCBI Taxonomy" id="301880"/>
    <lineage>
        <taxon>Eukaryota</taxon>
        <taxon>Viridiplantae</taxon>
        <taxon>Streptophyta</taxon>
        <taxon>Embryophyta</taxon>
        <taxon>Tracheophyta</taxon>
        <taxon>Spermatophyta</taxon>
        <taxon>Magnoliopsida</taxon>
        <taxon>eudicotyledons</taxon>
        <taxon>Gunneridae</taxon>
        <taxon>Pentapetalae</taxon>
        <taxon>asterids</taxon>
        <taxon>campanulids</taxon>
        <taxon>Asterales</taxon>
        <taxon>Asteraceae</taxon>
        <taxon>Asteroideae</taxon>
        <taxon>Anthemideae</taxon>
        <taxon>Anthemidinae</taxon>
        <taxon>Tanacetum</taxon>
    </lineage>
</organism>
<evidence type="ECO:0000313" key="1">
    <source>
        <dbReference type="EMBL" id="GJU03871.1"/>
    </source>
</evidence>
<reference evidence="1" key="2">
    <citation type="submission" date="2022-01" db="EMBL/GenBank/DDBJ databases">
        <authorList>
            <person name="Yamashiro T."/>
            <person name="Shiraishi A."/>
            <person name="Satake H."/>
            <person name="Nakayama K."/>
        </authorList>
    </citation>
    <scope>NUCLEOTIDE SEQUENCE</scope>
</reference>
<evidence type="ECO:0000313" key="2">
    <source>
        <dbReference type="Proteomes" id="UP001151760"/>
    </source>
</evidence>
<comment type="caution">
    <text evidence="1">The sequence shown here is derived from an EMBL/GenBank/DDBJ whole genome shotgun (WGS) entry which is preliminary data.</text>
</comment>
<name>A0ABQ5IUV5_9ASTR</name>
<reference evidence="1" key="1">
    <citation type="journal article" date="2022" name="Int. J. Mol. Sci.">
        <title>Draft Genome of Tanacetum Coccineum: Genomic Comparison of Closely Related Tanacetum-Family Plants.</title>
        <authorList>
            <person name="Yamashiro T."/>
            <person name="Shiraishi A."/>
            <person name="Nakayama K."/>
            <person name="Satake H."/>
        </authorList>
    </citation>
    <scope>NUCLEOTIDE SEQUENCE</scope>
</reference>
<gene>
    <name evidence="1" type="ORF">Tco_1114209</name>
</gene>
<proteinExistence type="predicted"/>
<dbReference type="Proteomes" id="UP001151760">
    <property type="component" value="Unassembled WGS sequence"/>
</dbReference>
<sequence length="93" mass="10710">MISSWFSIGNEYLMASPCNELNDSQIIPFPPDDIPLQLRALFQYITKSSSFIVEIHLRAITDIDWARFEVLGSTWTVHMETTPQSIGMLTVFW</sequence>
<keyword evidence="2" id="KW-1185">Reference proteome</keyword>
<protein>
    <submittedName>
        <fullName evidence="1">Uncharacterized protein</fullName>
    </submittedName>
</protein>
<dbReference type="EMBL" id="BQNB010021194">
    <property type="protein sequence ID" value="GJU03871.1"/>
    <property type="molecule type" value="Genomic_DNA"/>
</dbReference>
<accession>A0ABQ5IUV5</accession>